<dbReference type="EMBL" id="LDCN01000006">
    <property type="protein sequence ID" value="KLH97408.1"/>
    <property type="molecule type" value="Genomic_DNA"/>
</dbReference>
<gene>
    <name evidence="3" type="ORF">AA984_19905</name>
    <name evidence="2" type="ORF">BFO01nite_40830</name>
</gene>
<dbReference type="InterPro" id="IPR018958">
    <property type="entry name" value="Knr4/Smi1-like_dom"/>
</dbReference>
<dbReference type="OrthoDB" id="2355620at2"/>
<dbReference type="Proteomes" id="UP000035218">
    <property type="component" value="Unassembled WGS sequence"/>
</dbReference>
<sequence length="169" mass="19983">MKNNLSELVLEGFKKRLDNSNRLLVQNRNGKVDTAHFTFNPPANAEEIEEFLRSTHWHLPTDYKDFLLIHNGAWLFKSVRYGGGYELLSLDEIKDNHLDYMPVHWYPISINNGDYIFIDSNRVKDGQNNYLVCFNHDDVSVSEGYYLNMNFETWLERLIIAQGTEFWTW</sequence>
<feature type="domain" description="Knr4/Smi1-like" evidence="1">
    <location>
        <begin position="42"/>
        <end position="157"/>
    </location>
</feature>
<proteinExistence type="predicted"/>
<evidence type="ECO:0000313" key="3">
    <source>
        <dbReference type="EMBL" id="KLH97408.1"/>
    </source>
</evidence>
<dbReference type="Pfam" id="PF09346">
    <property type="entry name" value="SMI1_KNR4"/>
    <property type="match status" value="1"/>
</dbReference>
<comment type="caution">
    <text evidence="3">The sequence shown here is derived from an EMBL/GenBank/DDBJ whole genome shotgun (WGS) entry which is preliminary data.</text>
</comment>
<dbReference type="InterPro" id="IPR037883">
    <property type="entry name" value="Knr4/Smi1-like_sf"/>
</dbReference>
<evidence type="ECO:0000313" key="4">
    <source>
        <dbReference type="Proteomes" id="UP000035218"/>
    </source>
</evidence>
<keyword evidence="5" id="KW-1185">Reference proteome</keyword>
<dbReference type="SUPFAM" id="SSF160631">
    <property type="entry name" value="SMI1/KNR4-like"/>
    <property type="match status" value="1"/>
</dbReference>
<evidence type="ECO:0000313" key="2">
    <source>
        <dbReference type="EMBL" id="GED59951.1"/>
    </source>
</evidence>
<dbReference type="AlphaFoldDB" id="A0A837KIZ9"/>
<evidence type="ECO:0000313" key="5">
    <source>
        <dbReference type="Proteomes" id="UP000319498"/>
    </source>
</evidence>
<dbReference type="RefSeq" id="WP_047072196.1">
    <property type="nucleotide sequence ID" value="NZ_BJOL01000025.1"/>
</dbReference>
<reference evidence="2 5" key="2">
    <citation type="submission" date="2019-06" db="EMBL/GenBank/DDBJ databases">
        <title>Whole genome shotgun sequence of Brevibacillus formosus NBRC 15716.</title>
        <authorList>
            <person name="Hosoyama A."/>
            <person name="Uohara A."/>
            <person name="Ohji S."/>
            <person name="Ichikawa N."/>
        </authorList>
    </citation>
    <scope>NUCLEOTIDE SEQUENCE [LARGE SCALE GENOMIC DNA]</scope>
    <source>
        <strain evidence="2 5">NBRC 15716</strain>
    </source>
</reference>
<protein>
    <submittedName>
        <fullName evidence="3">Glucan synthasis protein</fullName>
    </submittedName>
</protein>
<reference evidence="3 4" key="1">
    <citation type="submission" date="2015-05" db="EMBL/GenBank/DDBJ databases">
        <title>Genome sequencing project for genomic taxonomy and phylogenomics of Bacillus-like bacteria.</title>
        <authorList>
            <person name="Liu B."/>
            <person name="Wang J."/>
            <person name="Zhu Y."/>
            <person name="Liu G."/>
            <person name="Chen Q."/>
            <person name="Chen Z."/>
            <person name="Lan J."/>
            <person name="Che J."/>
            <person name="Ge C."/>
            <person name="Shi H."/>
            <person name="Pan Z."/>
            <person name="Liu X."/>
        </authorList>
    </citation>
    <scope>NUCLEOTIDE SEQUENCE [LARGE SCALE GENOMIC DNA]</scope>
    <source>
        <strain evidence="3 4">DSM 9885</strain>
    </source>
</reference>
<dbReference type="Gene3D" id="3.40.1580.10">
    <property type="entry name" value="SMI1/KNR4-like"/>
    <property type="match status" value="1"/>
</dbReference>
<evidence type="ECO:0000259" key="1">
    <source>
        <dbReference type="SMART" id="SM00860"/>
    </source>
</evidence>
<dbReference type="SMART" id="SM00860">
    <property type="entry name" value="SMI1_KNR4"/>
    <property type="match status" value="1"/>
</dbReference>
<dbReference type="EMBL" id="BJOL01000025">
    <property type="protein sequence ID" value="GED59951.1"/>
    <property type="molecule type" value="Genomic_DNA"/>
</dbReference>
<dbReference type="Proteomes" id="UP000319498">
    <property type="component" value="Unassembled WGS sequence"/>
</dbReference>
<dbReference type="GeneID" id="87587323"/>
<accession>A0A837KIZ9</accession>
<name>A0A837KIZ9_9BACL</name>
<organism evidence="3 4">
    <name type="scientific">Brevibacillus formosus</name>
    <dbReference type="NCBI Taxonomy" id="54913"/>
    <lineage>
        <taxon>Bacteria</taxon>
        <taxon>Bacillati</taxon>
        <taxon>Bacillota</taxon>
        <taxon>Bacilli</taxon>
        <taxon>Bacillales</taxon>
        <taxon>Paenibacillaceae</taxon>
        <taxon>Brevibacillus</taxon>
    </lineage>
</organism>